<feature type="transmembrane region" description="Helical" evidence="1">
    <location>
        <begin position="243"/>
        <end position="266"/>
    </location>
</feature>
<gene>
    <name evidence="2" type="ORF">LECACI_7A008839</name>
</gene>
<feature type="transmembrane region" description="Helical" evidence="1">
    <location>
        <begin position="128"/>
        <end position="151"/>
    </location>
</feature>
<organism evidence="2 3">
    <name type="scientific">Lecanosticta acicola</name>
    <dbReference type="NCBI Taxonomy" id="111012"/>
    <lineage>
        <taxon>Eukaryota</taxon>
        <taxon>Fungi</taxon>
        <taxon>Dikarya</taxon>
        <taxon>Ascomycota</taxon>
        <taxon>Pezizomycotina</taxon>
        <taxon>Dothideomycetes</taxon>
        <taxon>Dothideomycetidae</taxon>
        <taxon>Mycosphaerellales</taxon>
        <taxon>Mycosphaerellaceae</taxon>
        <taxon>Lecanosticta</taxon>
    </lineage>
</organism>
<keyword evidence="1" id="KW-0472">Membrane</keyword>
<dbReference type="Proteomes" id="UP001296104">
    <property type="component" value="Unassembled WGS sequence"/>
</dbReference>
<evidence type="ECO:0000256" key="1">
    <source>
        <dbReference type="SAM" id="Phobius"/>
    </source>
</evidence>
<sequence>MLLKLHLEHLPVPFQDVAQQVGIVQVGFRLVISAASYLPQLNKIEQQQSCAGISSAHVMLNLVSMTDQFAWSFYLLAANSAVADIIVQSPPTPRDWLNLIQHAVLWTYQLLFFVLFLYYAGLHPSVKALLVLLFVILLLVEFVPIFGVVALIQRDIIGVKEWLPAFVTGIHFLVYIPLATAVGAGTFSSQWRLLNERDNVGAFSTNSSSIQSIVFLVLAFCWPSRLHLPAGANWPGRVRLVSWYQMFGWASVDGLVFAVSQGILWWQARRLGENLLQEEGQPLLVS</sequence>
<protein>
    <submittedName>
        <fullName evidence="2">Uncharacterized protein</fullName>
    </submittedName>
</protein>
<dbReference type="AlphaFoldDB" id="A0AAI9ED62"/>
<dbReference type="EMBL" id="CAVMBE010000091">
    <property type="protein sequence ID" value="CAK4033681.1"/>
    <property type="molecule type" value="Genomic_DNA"/>
</dbReference>
<evidence type="ECO:0000313" key="2">
    <source>
        <dbReference type="EMBL" id="CAK4033681.1"/>
    </source>
</evidence>
<feature type="transmembrane region" description="Helical" evidence="1">
    <location>
        <begin position="69"/>
        <end position="87"/>
    </location>
</feature>
<keyword evidence="1" id="KW-0812">Transmembrane</keyword>
<comment type="caution">
    <text evidence="2">The sequence shown here is derived from an EMBL/GenBank/DDBJ whole genome shotgun (WGS) entry which is preliminary data.</text>
</comment>
<accession>A0AAI9ED62</accession>
<feature type="transmembrane region" description="Helical" evidence="1">
    <location>
        <begin position="200"/>
        <end position="222"/>
    </location>
</feature>
<feature type="transmembrane region" description="Helical" evidence="1">
    <location>
        <begin position="99"/>
        <end position="122"/>
    </location>
</feature>
<keyword evidence="3" id="KW-1185">Reference proteome</keyword>
<feature type="transmembrane region" description="Helical" evidence="1">
    <location>
        <begin position="163"/>
        <end position="188"/>
    </location>
</feature>
<keyword evidence="1" id="KW-1133">Transmembrane helix</keyword>
<proteinExistence type="predicted"/>
<evidence type="ECO:0000313" key="3">
    <source>
        <dbReference type="Proteomes" id="UP001296104"/>
    </source>
</evidence>
<reference evidence="2" key="1">
    <citation type="submission" date="2023-11" db="EMBL/GenBank/DDBJ databases">
        <authorList>
            <person name="Alioto T."/>
            <person name="Alioto T."/>
            <person name="Gomez Garrido J."/>
        </authorList>
    </citation>
    <scope>NUCLEOTIDE SEQUENCE</scope>
</reference>
<name>A0AAI9ED62_9PEZI</name>